<protein>
    <submittedName>
        <fullName evidence="2">CoA-binding protein</fullName>
    </submittedName>
</protein>
<dbReference type="Pfam" id="PF13380">
    <property type="entry name" value="CoA_binding_2"/>
    <property type="match status" value="1"/>
</dbReference>
<dbReference type="SMART" id="SM00881">
    <property type="entry name" value="CoA_binding"/>
    <property type="match status" value="1"/>
</dbReference>
<gene>
    <name evidence="2" type="ORF">AZF00_14310</name>
</gene>
<accession>A0A127M837</accession>
<feature type="domain" description="CoA-binding" evidence="1">
    <location>
        <begin position="7"/>
        <end position="100"/>
    </location>
</feature>
<sequence>MTLSKTGETALETVVVLGASPKPERYSYKAVKLLAEYGHRVLPVNPYHRDVAGISCVADVAQLKEKVDTVSLYVRPELLVKDLAQLVELAPRRVIFNPGTESDEMAEVFSAAGIATEEACTLVLLRTGQF</sequence>
<reference evidence="2 3" key="1">
    <citation type="submission" date="2015-12" db="EMBL/GenBank/DDBJ databases">
        <authorList>
            <person name="Shamseldin A."/>
            <person name="Moawad H."/>
            <person name="Abd El-Rahim W.M."/>
            <person name="Sadowsky M.J."/>
        </authorList>
    </citation>
    <scope>NUCLEOTIDE SEQUENCE [LARGE SCALE GENOMIC DNA]</scope>
    <source>
        <strain evidence="2 3">SM2</strain>
    </source>
</reference>
<dbReference type="PANTHER" id="PTHR33303:SF2">
    <property type="entry name" value="COA-BINDING DOMAIN-CONTAINING PROTEIN"/>
    <property type="match status" value="1"/>
</dbReference>
<dbReference type="EMBL" id="CP014544">
    <property type="protein sequence ID" value="AMO69404.1"/>
    <property type="molecule type" value="Genomic_DNA"/>
</dbReference>
<dbReference type="Gene3D" id="3.40.50.720">
    <property type="entry name" value="NAD(P)-binding Rossmann-like Domain"/>
    <property type="match status" value="1"/>
</dbReference>
<proteinExistence type="predicted"/>
<dbReference type="SUPFAM" id="SSF51735">
    <property type="entry name" value="NAD(P)-binding Rossmann-fold domains"/>
    <property type="match status" value="1"/>
</dbReference>
<evidence type="ECO:0000313" key="2">
    <source>
        <dbReference type="EMBL" id="AMO69404.1"/>
    </source>
</evidence>
<dbReference type="InterPro" id="IPR036291">
    <property type="entry name" value="NAD(P)-bd_dom_sf"/>
</dbReference>
<dbReference type="PANTHER" id="PTHR33303">
    <property type="entry name" value="CYTOPLASMIC PROTEIN-RELATED"/>
    <property type="match status" value="1"/>
</dbReference>
<dbReference type="RefSeq" id="WP_008251492.1">
    <property type="nucleotide sequence ID" value="NZ_CP014544.1"/>
</dbReference>
<dbReference type="InterPro" id="IPR003781">
    <property type="entry name" value="CoA-bd"/>
</dbReference>
<name>A0A127M837_9GAMM</name>
<evidence type="ECO:0000259" key="1">
    <source>
        <dbReference type="SMART" id="SM00881"/>
    </source>
</evidence>
<dbReference type="AlphaFoldDB" id="A0A127M837"/>
<evidence type="ECO:0000313" key="3">
    <source>
        <dbReference type="Proteomes" id="UP000074119"/>
    </source>
</evidence>
<dbReference type="STRING" id="1470434.AZF00_14310"/>
<dbReference type="KEGG" id="zal:AZF00_14310"/>
<organism evidence="2 3">
    <name type="scientific">Zhongshania aliphaticivorans</name>
    <dbReference type="NCBI Taxonomy" id="1470434"/>
    <lineage>
        <taxon>Bacteria</taxon>
        <taxon>Pseudomonadati</taxon>
        <taxon>Pseudomonadota</taxon>
        <taxon>Gammaproteobacteria</taxon>
        <taxon>Cellvibrionales</taxon>
        <taxon>Spongiibacteraceae</taxon>
        <taxon>Zhongshania</taxon>
    </lineage>
</organism>
<dbReference type="Proteomes" id="UP000074119">
    <property type="component" value="Chromosome"/>
</dbReference>